<evidence type="ECO:0000313" key="1">
    <source>
        <dbReference type="EMBL" id="MCR6485121.1"/>
    </source>
</evidence>
<dbReference type="GO" id="GO:0046872">
    <property type="term" value="F:metal ion binding"/>
    <property type="evidence" value="ECO:0007669"/>
    <property type="project" value="InterPro"/>
</dbReference>
<gene>
    <name evidence="1" type="ORF">M8542_20025</name>
</gene>
<dbReference type="PROSITE" id="PS00060">
    <property type="entry name" value="ADH_IRON_2"/>
    <property type="match status" value="1"/>
</dbReference>
<name>A0A9X2ND74_9PSEU</name>
<proteinExistence type="predicted"/>
<protein>
    <submittedName>
        <fullName evidence="1">Uncharacterized protein</fullName>
    </submittedName>
</protein>
<dbReference type="EMBL" id="JAMXQV010000009">
    <property type="protein sequence ID" value="MCR6485121.1"/>
    <property type="molecule type" value="Genomic_DNA"/>
</dbReference>
<accession>A0A9X2ND74</accession>
<dbReference type="GO" id="GO:0016491">
    <property type="term" value="F:oxidoreductase activity"/>
    <property type="evidence" value="ECO:0007669"/>
    <property type="project" value="InterPro"/>
</dbReference>
<dbReference type="Proteomes" id="UP001144096">
    <property type="component" value="Unassembled WGS sequence"/>
</dbReference>
<reference evidence="1" key="1">
    <citation type="submission" date="2022-06" db="EMBL/GenBank/DDBJ databases">
        <title>Amycolatopsis iheyaensis sp. nov., a new species of the genus Amycolatopsis isolated from soil in Iheya island, Japan.</title>
        <authorList>
            <person name="Ngamcharungchit C."/>
            <person name="Kanto H."/>
            <person name="Take A."/>
            <person name="Intra B."/>
            <person name="Matsumoto A."/>
            <person name="Panbangred W."/>
            <person name="Inahashi Y."/>
        </authorList>
    </citation>
    <scope>NUCLEOTIDE SEQUENCE</scope>
    <source>
        <strain evidence="1">OK19-0408</strain>
    </source>
</reference>
<sequence>MIEANTLLSGLGFESGGPAAAHEIHNGLTAAAARRSCRSRGSTSGTE</sequence>
<dbReference type="RefSeq" id="WP_257921829.1">
    <property type="nucleotide sequence ID" value="NZ_JAMXQV010000009.1"/>
</dbReference>
<dbReference type="InterPro" id="IPR018211">
    <property type="entry name" value="ADH_Fe_CS"/>
</dbReference>
<dbReference type="AlphaFoldDB" id="A0A9X2ND74"/>
<evidence type="ECO:0000313" key="2">
    <source>
        <dbReference type="Proteomes" id="UP001144096"/>
    </source>
</evidence>
<dbReference type="Gene3D" id="1.20.1090.10">
    <property type="entry name" value="Dehydroquinate synthase-like - alpha domain"/>
    <property type="match status" value="1"/>
</dbReference>
<keyword evidence="2" id="KW-1185">Reference proteome</keyword>
<comment type="caution">
    <text evidence="1">The sequence shown here is derived from an EMBL/GenBank/DDBJ whole genome shotgun (WGS) entry which is preliminary data.</text>
</comment>
<organism evidence="1 2">
    <name type="scientific">Amycolatopsis iheyensis</name>
    <dbReference type="NCBI Taxonomy" id="2945988"/>
    <lineage>
        <taxon>Bacteria</taxon>
        <taxon>Bacillati</taxon>
        <taxon>Actinomycetota</taxon>
        <taxon>Actinomycetes</taxon>
        <taxon>Pseudonocardiales</taxon>
        <taxon>Pseudonocardiaceae</taxon>
        <taxon>Amycolatopsis</taxon>
    </lineage>
</organism>